<proteinExistence type="predicted"/>
<dbReference type="RefSeq" id="WP_183898496.1">
    <property type="nucleotide sequence ID" value="NZ_JACIDW010000001.1"/>
</dbReference>
<evidence type="ECO:0000256" key="2">
    <source>
        <dbReference type="ARBA" id="ARBA00022475"/>
    </source>
</evidence>
<accession>A0A7W6CPR9</accession>
<evidence type="ECO:0000256" key="4">
    <source>
        <dbReference type="ARBA" id="ARBA00022989"/>
    </source>
</evidence>
<keyword evidence="5 7" id="KW-0472">Membrane</keyword>
<dbReference type="GO" id="GO:0005886">
    <property type="term" value="C:plasma membrane"/>
    <property type="evidence" value="ECO:0007669"/>
    <property type="project" value="UniProtKB-SubCell"/>
</dbReference>
<evidence type="ECO:0000256" key="7">
    <source>
        <dbReference type="SAM" id="Phobius"/>
    </source>
</evidence>
<comment type="caution">
    <text evidence="9">The sequence shown here is derived from an EMBL/GenBank/DDBJ whole genome shotgun (WGS) entry which is preliminary data.</text>
</comment>
<evidence type="ECO:0000313" key="10">
    <source>
        <dbReference type="Proteomes" id="UP000582090"/>
    </source>
</evidence>
<feature type="coiled-coil region" evidence="6">
    <location>
        <begin position="172"/>
        <end position="235"/>
    </location>
</feature>
<comment type="subcellular location">
    <subcellularLocation>
        <location evidence="1">Cell membrane</location>
        <topology evidence="1">Multi-pass membrane protein</topology>
    </subcellularLocation>
</comment>
<evidence type="ECO:0000313" key="9">
    <source>
        <dbReference type="EMBL" id="MBB3962782.1"/>
    </source>
</evidence>
<dbReference type="PANTHER" id="PTHR32309">
    <property type="entry name" value="TYROSINE-PROTEIN KINASE"/>
    <property type="match status" value="1"/>
</dbReference>
<dbReference type="PANTHER" id="PTHR32309:SF13">
    <property type="entry name" value="FERRIC ENTEROBACTIN TRANSPORT PROTEIN FEPE"/>
    <property type="match status" value="1"/>
</dbReference>
<evidence type="ECO:0000259" key="8">
    <source>
        <dbReference type="Pfam" id="PF02706"/>
    </source>
</evidence>
<feature type="transmembrane region" description="Helical" evidence="7">
    <location>
        <begin position="475"/>
        <end position="495"/>
    </location>
</feature>
<dbReference type="EMBL" id="JACIDW010000001">
    <property type="protein sequence ID" value="MBB3962782.1"/>
    <property type="molecule type" value="Genomic_DNA"/>
</dbReference>
<keyword evidence="6" id="KW-0175">Coiled coil</keyword>
<evidence type="ECO:0000256" key="6">
    <source>
        <dbReference type="SAM" id="Coils"/>
    </source>
</evidence>
<gene>
    <name evidence="9" type="ORF">GGQ67_000400</name>
</gene>
<evidence type="ECO:0000256" key="1">
    <source>
        <dbReference type="ARBA" id="ARBA00004651"/>
    </source>
</evidence>
<reference evidence="9 10" key="1">
    <citation type="submission" date="2020-08" db="EMBL/GenBank/DDBJ databases">
        <title>Genomic Encyclopedia of Type Strains, Phase IV (KMG-IV): sequencing the most valuable type-strain genomes for metagenomic binning, comparative biology and taxonomic classification.</title>
        <authorList>
            <person name="Goeker M."/>
        </authorList>
    </citation>
    <scope>NUCLEOTIDE SEQUENCE [LARGE SCALE GENOMIC DNA]</scope>
    <source>
        <strain evidence="9 10">DSM 26575</strain>
    </source>
</reference>
<evidence type="ECO:0000256" key="3">
    <source>
        <dbReference type="ARBA" id="ARBA00022692"/>
    </source>
</evidence>
<sequence length="512" mass="56268">MNAIDLKFYLSLVIRRWPHVLTIIGLCAATSIVIALLMPRQYQSTAKILVEAPQIPSELVRSTVPTSALQQMQIIQQQITTRDNLVELADKLDIYGGERAKLAGDKLVRDMQSRITFLELPLSSDGMGGATLLSVSFDAETPALAAKGANEVASLILTSNQRQRTDRAGDTLQFFNDEVKRLDDELARNEAELLKFKTENKDTLPESLNFRRQQQSNQQERLVSLEREEADLRTRRSMLVESFRATGQYANGPISPEQQMLQDLNKALADQLTIFSETSPTIVALRGRIAALRAKSMSKDERSAGGSASTGFELQVSDITDRLQAIGREKAALNLSIMELTRSVGATPSTETQLNALERTVANVQTQYNTAIARRAEASMGNQIEARSDGGRFSLLEPATAPENPLRSRRRLVVAMGFAAGIGLALAYIVLLEISNRTIRRPSELAQLLQRQPLAVIPYIPAPSEIRSPYATRQLATALTAGAVPASLLVVHYFYMPLGAAFQKLLSSFKSG</sequence>
<keyword evidence="4 7" id="KW-1133">Transmembrane helix</keyword>
<protein>
    <submittedName>
        <fullName evidence="9">Uncharacterized protein involved in exopolysaccharide biosynthesis</fullName>
    </submittedName>
</protein>
<feature type="transmembrane region" description="Helical" evidence="7">
    <location>
        <begin position="412"/>
        <end position="431"/>
    </location>
</feature>
<name>A0A7W6CPR9_9HYPH</name>
<organism evidence="9 10">
    <name type="scientific">Rhizobium metallidurans</name>
    <dbReference type="NCBI Taxonomy" id="1265931"/>
    <lineage>
        <taxon>Bacteria</taxon>
        <taxon>Pseudomonadati</taxon>
        <taxon>Pseudomonadota</taxon>
        <taxon>Alphaproteobacteria</taxon>
        <taxon>Hyphomicrobiales</taxon>
        <taxon>Rhizobiaceae</taxon>
        <taxon>Rhizobium/Agrobacterium group</taxon>
        <taxon>Rhizobium</taxon>
    </lineage>
</organism>
<keyword evidence="3 7" id="KW-0812">Transmembrane</keyword>
<dbReference type="GO" id="GO:0004713">
    <property type="term" value="F:protein tyrosine kinase activity"/>
    <property type="evidence" value="ECO:0007669"/>
    <property type="project" value="TreeGrafter"/>
</dbReference>
<keyword evidence="10" id="KW-1185">Reference proteome</keyword>
<evidence type="ECO:0000256" key="5">
    <source>
        <dbReference type="ARBA" id="ARBA00023136"/>
    </source>
</evidence>
<dbReference type="AlphaFoldDB" id="A0A7W6CPR9"/>
<keyword evidence="2" id="KW-1003">Cell membrane</keyword>
<feature type="transmembrane region" description="Helical" evidence="7">
    <location>
        <begin position="20"/>
        <end position="38"/>
    </location>
</feature>
<feature type="domain" description="Polysaccharide chain length determinant N-terminal" evidence="8">
    <location>
        <begin position="3"/>
        <end position="91"/>
    </location>
</feature>
<dbReference type="InterPro" id="IPR050445">
    <property type="entry name" value="Bact_polysacc_biosynth/exp"/>
</dbReference>
<dbReference type="Proteomes" id="UP000582090">
    <property type="component" value="Unassembled WGS sequence"/>
</dbReference>
<dbReference type="Pfam" id="PF02706">
    <property type="entry name" value="Wzz"/>
    <property type="match status" value="1"/>
</dbReference>
<dbReference type="InterPro" id="IPR003856">
    <property type="entry name" value="LPS_length_determ_N"/>
</dbReference>